<dbReference type="InterPro" id="IPR005225">
    <property type="entry name" value="Small_GTP-bd"/>
</dbReference>
<dbReference type="Pfam" id="PF01926">
    <property type="entry name" value="MMR_HSR1"/>
    <property type="match status" value="1"/>
</dbReference>
<keyword evidence="3 6" id="KW-0547">Nucleotide-binding</keyword>
<feature type="binding site" evidence="6">
    <location>
        <position position="79"/>
    </location>
    <ligand>
        <name>(6S)-5-formyl-5,6,7,8-tetrahydrofolate</name>
        <dbReference type="ChEBI" id="CHEBI:57457"/>
    </ligand>
</feature>
<comment type="subcellular location">
    <subcellularLocation>
        <location evidence="6">Cytoplasm</location>
    </subcellularLocation>
</comment>
<dbReference type="OrthoDB" id="9805918at2"/>
<dbReference type="Pfam" id="PF10396">
    <property type="entry name" value="TrmE_N"/>
    <property type="match status" value="1"/>
</dbReference>
<dbReference type="NCBIfam" id="TIGR00450">
    <property type="entry name" value="mnmE_trmE_thdF"/>
    <property type="match status" value="1"/>
</dbReference>
<dbReference type="InterPro" id="IPR004520">
    <property type="entry name" value="GTPase_MnmE"/>
</dbReference>
<comment type="subunit">
    <text evidence="6">Homodimer. Heterotetramer of two MnmE and two MnmG subunits.</text>
</comment>
<dbReference type="InterPro" id="IPR027266">
    <property type="entry name" value="TrmE/GcvT-like"/>
</dbReference>
<dbReference type="InterPro" id="IPR025867">
    <property type="entry name" value="MnmE_helical"/>
</dbReference>
<evidence type="ECO:0000256" key="4">
    <source>
        <dbReference type="ARBA" id="ARBA00022958"/>
    </source>
</evidence>
<comment type="caution">
    <text evidence="9">The sequence shown here is derived from an EMBL/GenBank/DDBJ whole genome shotgun (WGS) entry which is preliminary data.</text>
</comment>
<comment type="caution">
    <text evidence="6">Lacks conserved residue(s) required for the propagation of feature annotation.</text>
</comment>
<evidence type="ECO:0000256" key="5">
    <source>
        <dbReference type="ARBA" id="ARBA00023134"/>
    </source>
</evidence>
<evidence type="ECO:0000256" key="7">
    <source>
        <dbReference type="RuleBase" id="RU003313"/>
    </source>
</evidence>
<dbReference type="Proteomes" id="UP000295518">
    <property type="component" value="Unassembled WGS sequence"/>
</dbReference>
<dbReference type="SUPFAM" id="SSF116878">
    <property type="entry name" value="TrmE connector domain"/>
    <property type="match status" value="1"/>
</dbReference>
<comment type="cofactor">
    <cofactor evidence="6">
        <name>K(+)</name>
        <dbReference type="ChEBI" id="CHEBI:29103"/>
    </cofactor>
    <text evidence="6">Binds 1 potassium ion per subunit.</text>
</comment>
<dbReference type="PANTHER" id="PTHR42714:SF2">
    <property type="entry name" value="TRNA MODIFICATION GTPASE GTPBP3, MITOCHONDRIAL"/>
    <property type="match status" value="1"/>
</dbReference>
<dbReference type="GO" id="GO:0046872">
    <property type="term" value="F:metal ion binding"/>
    <property type="evidence" value="ECO:0007669"/>
    <property type="project" value="UniProtKB-KW"/>
</dbReference>
<keyword evidence="2 6" id="KW-0819">tRNA processing</keyword>
<dbReference type="GO" id="GO:0002098">
    <property type="term" value="P:tRNA wobble uridine modification"/>
    <property type="evidence" value="ECO:0007669"/>
    <property type="project" value="TreeGrafter"/>
</dbReference>
<feature type="domain" description="TrmE-type G" evidence="8">
    <location>
        <begin position="215"/>
        <end position="362"/>
    </location>
</feature>
<comment type="function">
    <text evidence="6">Exhibits a very high intrinsic GTPase hydrolysis rate. Involved in the addition of a carboxymethylaminomethyl (cmnm) group at the wobble position (U34) of certain tRNAs, forming tRNA-cmnm(5)s(2)U34.</text>
</comment>
<keyword evidence="6" id="KW-0460">Magnesium</keyword>
<dbReference type="CDD" id="cd04164">
    <property type="entry name" value="trmE"/>
    <property type="match status" value="1"/>
</dbReference>
<dbReference type="InterPro" id="IPR031168">
    <property type="entry name" value="G_TrmE"/>
</dbReference>
<feature type="binding site" evidence="6">
    <location>
        <position position="244"/>
    </location>
    <ligand>
        <name>K(+)</name>
        <dbReference type="ChEBI" id="CHEBI:29103"/>
    </ligand>
</feature>
<keyword evidence="6" id="KW-0963">Cytoplasm</keyword>
<comment type="similarity">
    <text evidence="1 6 7">Belongs to the TRAFAC class TrmE-Era-EngA-EngB-Septin-like GTPase superfamily. TrmE GTPase family.</text>
</comment>
<dbReference type="SUPFAM" id="SSF52540">
    <property type="entry name" value="P-loop containing nucleoside triphosphate hydrolases"/>
    <property type="match status" value="1"/>
</dbReference>
<dbReference type="Gene3D" id="3.30.1360.120">
    <property type="entry name" value="Probable tRNA modification gtpase trme, domain 1"/>
    <property type="match status" value="1"/>
</dbReference>
<evidence type="ECO:0000256" key="3">
    <source>
        <dbReference type="ARBA" id="ARBA00022741"/>
    </source>
</evidence>
<organism evidence="9 10">
    <name type="scientific">Mycoplasma testudineum</name>
    <dbReference type="NCBI Taxonomy" id="244584"/>
    <lineage>
        <taxon>Bacteria</taxon>
        <taxon>Bacillati</taxon>
        <taxon>Mycoplasmatota</taxon>
        <taxon>Mollicutes</taxon>
        <taxon>Mycoplasmataceae</taxon>
        <taxon>Mycoplasma</taxon>
    </lineage>
</organism>
<dbReference type="EMBL" id="SNWN01000012">
    <property type="protein sequence ID" value="TDO19872.1"/>
    <property type="molecule type" value="Genomic_DNA"/>
</dbReference>
<evidence type="ECO:0000259" key="8">
    <source>
        <dbReference type="PROSITE" id="PS51709"/>
    </source>
</evidence>
<proteinExistence type="inferred from homology"/>
<name>A0A4R6ID04_9MOLU</name>
<evidence type="ECO:0000256" key="2">
    <source>
        <dbReference type="ARBA" id="ARBA00022694"/>
    </source>
</evidence>
<dbReference type="Gene3D" id="3.40.50.300">
    <property type="entry name" value="P-loop containing nucleotide triphosphate hydrolases"/>
    <property type="match status" value="1"/>
</dbReference>
<feature type="binding site" evidence="6">
    <location>
        <position position="229"/>
    </location>
    <ligand>
        <name>Mg(2+)</name>
        <dbReference type="ChEBI" id="CHEBI:18420"/>
    </ligand>
</feature>
<keyword evidence="4 6" id="KW-0630">Potassium</keyword>
<dbReference type="PROSITE" id="PS51709">
    <property type="entry name" value="G_TRME"/>
    <property type="match status" value="1"/>
</dbReference>
<feature type="binding site" evidence="6">
    <location>
        <position position="439"/>
    </location>
    <ligand>
        <name>(6S)-5-formyl-5,6,7,8-tetrahydrofolate</name>
        <dbReference type="ChEBI" id="CHEBI:57457"/>
    </ligand>
</feature>
<evidence type="ECO:0000313" key="10">
    <source>
        <dbReference type="Proteomes" id="UP000295518"/>
    </source>
</evidence>
<feature type="binding site" evidence="6">
    <location>
        <begin position="225"/>
        <end position="230"/>
    </location>
    <ligand>
        <name>GTP</name>
        <dbReference type="ChEBI" id="CHEBI:37565"/>
    </ligand>
</feature>
<dbReference type="HAMAP" id="MF_00379">
    <property type="entry name" value="GTPase_MnmE"/>
    <property type="match status" value="1"/>
</dbReference>
<dbReference type="AlphaFoldDB" id="A0A4R6ID04"/>
<dbReference type="RefSeq" id="WP_094254673.1">
    <property type="nucleotide sequence ID" value="NZ_NNCE01000004.1"/>
</dbReference>
<evidence type="ECO:0000313" key="9">
    <source>
        <dbReference type="EMBL" id="TDO19872.1"/>
    </source>
</evidence>
<dbReference type="SUPFAM" id="SSF103025">
    <property type="entry name" value="Folate-binding domain"/>
    <property type="match status" value="1"/>
</dbReference>
<feature type="binding site" evidence="6">
    <location>
        <position position="225"/>
    </location>
    <ligand>
        <name>K(+)</name>
        <dbReference type="ChEBI" id="CHEBI:29103"/>
    </ligand>
</feature>
<accession>A0A4R6ID04</accession>
<dbReference type="GO" id="GO:0005525">
    <property type="term" value="F:GTP binding"/>
    <property type="evidence" value="ECO:0007669"/>
    <property type="project" value="UniProtKB-UniRule"/>
</dbReference>
<evidence type="ECO:0000256" key="1">
    <source>
        <dbReference type="ARBA" id="ARBA00011043"/>
    </source>
</evidence>
<dbReference type="InterPro" id="IPR006073">
    <property type="entry name" value="GTP-bd"/>
</dbReference>
<dbReference type="EC" id="3.6.-.-" evidence="6"/>
<evidence type="ECO:0000256" key="6">
    <source>
        <dbReference type="HAMAP-Rule" id="MF_00379"/>
    </source>
</evidence>
<dbReference type="CDD" id="cd14858">
    <property type="entry name" value="TrmE_N"/>
    <property type="match status" value="1"/>
</dbReference>
<keyword evidence="6" id="KW-0378">Hydrolase</keyword>
<dbReference type="InterPro" id="IPR027417">
    <property type="entry name" value="P-loop_NTPase"/>
</dbReference>
<dbReference type="GO" id="GO:0030488">
    <property type="term" value="P:tRNA methylation"/>
    <property type="evidence" value="ECO:0007669"/>
    <property type="project" value="TreeGrafter"/>
</dbReference>
<feature type="binding site" evidence="6">
    <location>
        <position position="22"/>
    </location>
    <ligand>
        <name>(6S)-5-formyl-5,6,7,8-tetrahydrofolate</name>
        <dbReference type="ChEBI" id="CHEBI:57457"/>
    </ligand>
</feature>
<keyword evidence="6" id="KW-0479">Metal-binding</keyword>
<feature type="binding site" evidence="6">
    <location>
        <begin position="244"/>
        <end position="250"/>
    </location>
    <ligand>
        <name>GTP</name>
        <dbReference type="ChEBI" id="CHEBI:37565"/>
    </ligand>
</feature>
<reference evidence="9 10" key="1">
    <citation type="submission" date="2019-03" db="EMBL/GenBank/DDBJ databases">
        <title>Genomic Encyclopedia of Archaeal and Bacterial Type Strains, Phase II (KMG-II): from individual species to whole genera.</title>
        <authorList>
            <person name="Goeker M."/>
        </authorList>
    </citation>
    <scope>NUCLEOTIDE SEQUENCE [LARGE SCALE GENOMIC DNA]</scope>
    <source>
        <strain evidence="9 10">ATCC 700618</strain>
    </source>
</reference>
<feature type="binding site" evidence="6">
    <location>
        <begin position="269"/>
        <end position="272"/>
    </location>
    <ligand>
        <name>GTP</name>
        <dbReference type="ChEBI" id="CHEBI:37565"/>
    </ligand>
</feature>
<dbReference type="Gene3D" id="1.20.120.430">
    <property type="entry name" value="tRNA modification GTPase MnmE domain 2"/>
    <property type="match status" value="1"/>
</dbReference>
<dbReference type="NCBIfam" id="TIGR00231">
    <property type="entry name" value="small_GTP"/>
    <property type="match status" value="1"/>
</dbReference>
<feature type="binding site" evidence="6">
    <location>
        <position position="249"/>
    </location>
    <ligand>
        <name>K(+)</name>
        <dbReference type="ChEBI" id="CHEBI:29103"/>
    </ligand>
</feature>
<feature type="binding site" evidence="6">
    <location>
        <position position="118"/>
    </location>
    <ligand>
        <name>(6S)-5-formyl-5,6,7,8-tetrahydrofolate</name>
        <dbReference type="ChEBI" id="CHEBI:57457"/>
    </ligand>
</feature>
<keyword evidence="5 6" id="KW-0342">GTP-binding</keyword>
<feature type="binding site" evidence="6">
    <location>
        <position position="246"/>
    </location>
    <ligand>
        <name>K(+)</name>
        <dbReference type="ChEBI" id="CHEBI:29103"/>
    </ligand>
</feature>
<feature type="binding site" evidence="6">
    <location>
        <position position="250"/>
    </location>
    <ligand>
        <name>Mg(2+)</name>
        <dbReference type="ChEBI" id="CHEBI:18420"/>
    </ligand>
</feature>
<dbReference type="InterPro" id="IPR018948">
    <property type="entry name" value="GTP-bd_TrmE_N"/>
</dbReference>
<dbReference type="PANTHER" id="PTHR42714">
    <property type="entry name" value="TRNA MODIFICATION GTPASE GTPBP3"/>
    <property type="match status" value="1"/>
</dbReference>
<dbReference type="GO" id="GO:0005829">
    <property type="term" value="C:cytosol"/>
    <property type="evidence" value="ECO:0007669"/>
    <property type="project" value="TreeGrafter"/>
</dbReference>
<dbReference type="Pfam" id="PF12631">
    <property type="entry name" value="MnmE_helical"/>
    <property type="match status" value="1"/>
</dbReference>
<dbReference type="InterPro" id="IPR027368">
    <property type="entry name" value="MnmE_dom2"/>
</dbReference>
<keyword evidence="10" id="KW-1185">Reference proteome</keyword>
<protein>
    <recommendedName>
        <fullName evidence="6">tRNA modification GTPase MnmE</fullName>
        <ecNumber evidence="6">3.6.-.-</ecNumber>
    </recommendedName>
</protein>
<gene>
    <name evidence="6" type="primary">mnmE</name>
    <name evidence="6" type="synonym">trmE</name>
    <name evidence="9" type="ORF">EI74_0511</name>
</gene>
<dbReference type="GO" id="GO:0003924">
    <property type="term" value="F:GTPase activity"/>
    <property type="evidence" value="ECO:0007669"/>
    <property type="project" value="UniProtKB-UniRule"/>
</dbReference>
<sequence>MFDDIVAISSGGKINQPIGIVRLSGPTVLEVVKKVFSNPKIEHSTASYGYIRNGNQTIDEVLVIYFKGPNSFTGEDIIEINAHGGMVVLQNILELFFSLGLRQAEKGEFTRRAFLNGKIDLIKAEAIHDLIFSKTQKQAQLSVKQFGGKTSKFISEIKNKILLIIGQLEVNIDYPEYDDVELKDDFELANDLELINAELEKSLIESKISEAVFNGINVTIVGAPNAGKSSLLNKIVGDDKAIVTDIAGTTTDVIESSFQYQGILFNLKDTAGIRNNASTKIEEIGIQRTKKAISESEIIIHLIASDQSETLIDKEIKELSKNKKYIQVISKSDIAKKEGFINVSVKNGDIDNLLNRLVDDYKDVDWNSSRIVNNARQLSLIKMAEENIKSALDALKQGMTADVVIVDLHEAWNNLENITGKADNEKLLDSMFSNFCLGK</sequence>